<dbReference type="EC" id="2.7.7.65" evidence="1"/>
<feature type="domain" description="GGDEF" evidence="4">
    <location>
        <begin position="200"/>
        <end position="333"/>
    </location>
</feature>
<dbReference type="SMART" id="SM00267">
    <property type="entry name" value="GGDEF"/>
    <property type="match status" value="1"/>
</dbReference>
<name>A0A6N0JK23_ACHDE</name>
<dbReference type="InterPro" id="IPR029787">
    <property type="entry name" value="Nucleotide_cyclase"/>
</dbReference>
<protein>
    <recommendedName>
        <fullName evidence="1">diguanylate cyclase</fullName>
        <ecNumber evidence="1">2.7.7.65</ecNumber>
    </recommendedName>
</protein>
<comment type="catalytic activity">
    <reaction evidence="2">
        <text>2 GTP = 3',3'-c-di-GMP + 2 diphosphate</text>
        <dbReference type="Rhea" id="RHEA:24898"/>
        <dbReference type="ChEBI" id="CHEBI:33019"/>
        <dbReference type="ChEBI" id="CHEBI:37565"/>
        <dbReference type="ChEBI" id="CHEBI:58805"/>
        <dbReference type="EC" id="2.7.7.65"/>
    </reaction>
</comment>
<dbReference type="InterPro" id="IPR000160">
    <property type="entry name" value="GGDEF_dom"/>
</dbReference>
<dbReference type="PANTHER" id="PTHR45138">
    <property type="entry name" value="REGULATORY COMPONENTS OF SENSORY TRANSDUCTION SYSTEM"/>
    <property type="match status" value="1"/>
</dbReference>
<evidence type="ECO:0000256" key="1">
    <source>
        <dbReference type="ARBA" id="ARBA00012528"/>
    </source>
</evidence>
<dbReference type="PANTHER" id="PTHR45138:SF9">
    <property type="entry name" value="DIGUANYLATE CYCLASE DGCM-RELATED"/>
    <property type="match status" value="1"/>
</dbReference>
<dbReference type="Gene3D" id="3.30.450.20">
    <property type="entry name" value="PAS domain"/>
    <property type="match status" value="1"/>
</dbReference>
<evidence type="ECO:0000313" key="6">
    <source>
        <dbReference type="Proteomes" id="UP000509782"/>
    </source>
</evidence>
<dbReference type="Proteomes" id="UP000509782">
    <property type="component" value="Chromosome"/>
</dbReference>
<dbReference type="EMBL" id="CP054569">
    <property type="protein sequence ID" value="QKQ47485.1"/>
    <property type="molecule type" value="Genomic_DNA"/>
</dbReference>
<dbReference type="InterPro" id="IPR043128">
    <property type="entry name" value="Rev_trsase/Diguanyl_cyclase"/>
</dbReference>
<evidence type="ECO:0000256" key="2">
    <source>
        <dbReference type="ARBA" id="ARBA00034247"/>
    </source>
</evidence>
<dbReference type="Gene3D" id="3.30.70.270">
    <property type="match status" value="1"/>
</dbReference>
<dbReference type="SUPFAM" id="SSF55073">
    <property type="entry name" value="Nucleotide cyclase"/>
    <property type="match status" value="1"/>
</dbReference>
<dbReference type="PROSITE" id="PS50112">
    <property type="entry name" value="PAS"/>
    <property type="match status" value="1"/>
</dbReference>
<dbReference type="InterPro" id="IPR035965">
    <property type="entry name" value="PAS-like_dom_sf"/>
</dbReference>
<dbReference type="GO" id="GO:0006355">
    <property type="term" value="P:regulation of DNA-templated transcription"/>
    <property type="evidence" value="ECO:0007669"/>
    <property type="project" value="InterPro"/>
</dbReference>
<dbReference type="InterPro" id="IPR013767">
    <property type="entry name" value="PAS_fold"/>
</dbReference>
<dbReference type="FunFam" id="3.30.70.270:FF:000001">
    <property type="entry name" value="Diguanylate cyclase domain protein"/>
    <property type="match status" value="1"/>
</dbReference>
<accession>A0A6N0JK23</accession>
<dbReference type="PROSITE" id="PS50887">
    <property type="entry name" value="GGDEF"/>
    <property type="match status" value="1"/>
</dbReference>
<evidence type="ECO:0000259" key="4">
    <source>
        <dbReference type="PROSITE" id="PS50887"/>
    </source>
</evidence>
<dbReference type="Pfam" id="PF00989">
    <property type="entry name" value="PAS"/>
    <property type="match status" value="1"/>
</dbReference>
<dbReference type="InterPro" id="IPR000014">
    <property type="entry name" value="PAS"/>
</dbReference>
<dbReference type="AlphaFoldDB" id="A0A6N0JK23"/>
<feature type="domain" description="PAS" evidence="3">
    <location>
        <begin position="47"/>
        <end position="102"/>
    </location>
</feature>
<dbReference type="CDD" id="cd00130">
    <property type="entry name" value="PAS"/>
    <property type="match status" value="1"/>
</dbReference>
<proteinExistence type="predicted"/>
<dbReference type="NCBIfam" id="TIGR00229">
    <property type="entry name" value="sensory_box"/>
    <property type="match status" value="1"/>
</dbReference>
<dbReference type="CDD" id="cd01949">
    <property type="entry name" value="GGDEF"/>
    <property type="match status" value="1"/>
</dbReference>
<dbReference type="Pfam" id="PF00990">
    <property type="entry name" value="GGDEF"/>
    <property type="match status" value="1"/>
</dbReference>
<dbReference type="SUPFAM" id="SSF55785">
    <property type="entry name" value="PYP-like sensor domain (PAS domain)"/>
    <property type="match status" value="1"/>
</dbReference>
<dbReference type="NCBIfam" id="TIGR00254">
    <property type="entry name" value="GGDEF"/>
    <property type="match status" value="1"/>
</dbReference>
<reference evidence="5 6" key="1">
    <citation type="submission" date="2020-05" db="EMBL/GenBank/DDBJ databases">
        <title>FDA dAtabase for Regulatory Grade micrObial Sequences (FDA-ARGOS): Supporting development and validation of Infectious Disease Dx tests.</title>
        <authorList>
            <person name="Sproer C."/>
            <person name="Gronow S."/>
            <person name="Severitt S."/>
            <person name="Schroder I."/>
            <person name="Tallon L."/>
            <person name="Sadzewicz L."/>
            <person name="Zhao X."/>
            <person name="Vavikolanu K."/>
            <person name="Mehta A."/>
            <person name="Aluvathingal J."/>
            <person name="Nadendla S."/>
            <person name="Myers T."/>
            <person name="Yan Y."/>
            <person name="Sichtig H."/>
        </authorList>
    </citation>
    <scope>NUCLEOTIDE SEQUENCE [LARGE SCALE GENOMIC DNA]</scope>
    <source>
        <strain evidence="5 6">FDAARGOS_787</strain>
    </source>
</reference>
<evidence type="ECO:0000259" key="3">
    <source>
        <dbReference type="PROSITE" id="PS50112"/>
    </source>
</evidence>
<gene>
    <name evidence="5" type="ORF">FOC81_12580</name>
</gene>
<sequence length="333" mass="36606">MRSSSSNVAASVPAPTVENVRMLGGFADSAIAGAAARERELARLRDVVAQYEALFHAAPVLINAFDADGRCTLWNEACERRFGWSEAEIKACRDPFALFYPEPQVRAEVVDSVGPRPSRSFREWHPRTRDGEELAVLWSNVSLPDGKVVNIGMDITESRRAEAALARMARIDSLTGCWNRGEILKRVEDRLAAARRGEGGPNVALMLDLDYFKQVNDRYGHLGGDTALRHFCEVLRACLREQDSIGRLGGEEFLVLLADSDVDVAHAICDRLRASLRQHPADIDGAAVALSVSGGIARFTESDMSASDVLRRADFALYQAKRAGRDCAVEYRA</sequence>
<organism evidence="5 6">
    <name type="scientific">Achromobacter denitrificans</name>
    <name type="common">Alcaligenes denitrificans</name>
    <dbReference type="NCBI Taxonomy" id="32002"/>
    <lineage>
        <taxon>Bacteria</taxon>
        <taxon>Pseudomonadati</taxon>
        <taxon>Pseudomonadota</taxon>
        <taxon>Betaproteobacteria</taxon>
        <taxon>Burkholderiales</taxon>
        <taxon>Alcaligenaceae</taxon>
        <taxon>Achromobacter</taxon>
    </lineage>
</organism>
<dbReference type="InterPro" id="IPR050469">
    <property type="entry name" value="Diguanylate_Cyclase"/>
</dbReference>
<dbReference type="GO" id="GO:0052621">
    <property type="term" value="F:diguanylate cyclase activity"/>
    <property type="evidence" value="ECO:0007669"/>
    <property type="project" value="UniProtKB-EC"/>
</dbReference>
<evidence type="ECO:0000313" key="5">
    <source>
        <dbReference type="EMBL" id="QKQ47485.1"/>
    </source>
</evidence>